<sequence>MRQLNPKARKTTVVLRTMGQERLVKSYKLKGLEIGHLDGSTYIDLPQVYTQSKIPVSKENVPTQKDLERWPYLSDIQLKEIDADIELLIGIDVPKAMEPWDIIRSQGNGPYAVRTVFAWVVNGPLNACTAVESGPVVTMVNRISVANLNDLLITQYNQDFSEKDYEEKKEMSGEDKRFMEIASSSVELKEDPEVRKDVAVNSLSVHETNPTSKLFEYYSSWSRLQRGVAWILKLRGILLLNQRRKSAKADLAPDGTLLKSLKDKMNKLKLTFGSQHLSVEDIREAERSIIHSEQRRHFSQELALLEKGRQVRASSSIRKLDPILVEGMLRVGGRISKSAMPMDLKNTIILPRDSTVSKLILGHIHQQIGHSGRSHMLSRLNKRFWLPRANSAARKIIRACVFCQRMLATVGEQKMADLPEDRVSPDLPPFTHVGIDFFGPLEVKRGRANVKRWGVIFTCLVSRAIHLEVSSSLDTDSCINALRRFICCRGQVTSIRTDNGTNFVGAQKELRAALKDLNQHKIQNALLGDGVKWTFNPPYGAHHGGVWERLIRPVKKILCSVLKEQRLDDETLQTALCEVESIMNDRPLTTVSSDPNDLEPLTPNHLLLLKTKPIMPPGLFHKEDLYSRRRWRQAQYLADLFWRRWIREYLPIMQQRVKWHSPKRNLRPNDLVVIVDNTAPRNSWQLGRVIKTLSGSKGLVRSVLVKTKGSTLQRPIDKLCLLLEAVD</sequence>
<protein>
    <submittedName>
        <fullName evidence="3">Uncharacterized protein LOC117533833</fullName>
    </submittedName>
</protein>
<dbReference type="InParanoid" id="A0A6P8SSB6"/>
<proteinExistence type="predicted"/>
<dbReference type="InterPro" id="IPR041588">
    <property type="entry name" value="Integrase_H2C2"/>
</dbReference>
<dbReference type="Gene3D" id="3.30.420.10">
    <property type="entry name" value="Ribonuclease H-like superfamily/Ribonuclease H"/>
    <property type="match status" value="1"/>
</dbReference>
<accession>A0A6P8SSB6</accession>
<dbReference type="PANTHER" id="PTHR47331">
    <property type="entry name" value="PHD-TYPE DOMAIN-CONTAINING PROTEIN"/>
    <property type="match status" value="1"/>
</dbReference>
<gene>
    <name evidence="3" type="primary">LOC117533833</name>
</gene>
<evidence type="ECO:0000313" key="2">
    <source>
        <dbReference type="Proteomes" id="UP000515161"/>
    </source>
</evidence>
<evidence type="ECO:0000313" key="3">
    <source>
        <dbReference type="RefSeq" id="XP_034053689.1"/>
    </source>
</evidence>
<dbReference type="KEGG" id="gacu:117533833"/>
<dbReference type="Pfam" id="PF17921">
    <property type="entry name" value="Integrase_H2C2"/>
    <property type="match status" value="1"/>
</dbReference>
<dbReference type="RefSeq" id="XP_034053689.1">
    <property type="nucleotide sequence ID" value="XM_034197798.1"/>
</dbReference>
<dbReference type="InterPro" id="IPR001584">
    <property type="entry name" value="Integrase_cat-core"/>
</dbReference>
<dbReference type="InterPro" id="IPR036397">
    <property type="entry name" value="RNaseH_sf"/>
</dbReference>
<reference evidence="3" key="1">
    <citation type="submission" date="2025-08" db="UniProtKB">
        <authorList>
            <consortium name="RefSeq"/>
        </authorList>
    </citation>
    <scope>IDENTIFICATION</scope>
</reference>
<dbReference type="PROSITE" id="PS50994">
    <property type="entry name" value="INTEGRASE"/>
    <property type="match status" value="1"/>
</dbReference>
<organism evidence="2 3">
    <name type="scientific">Gymnodraco acuticeps</name>
    <name type="common">Antarctic dragonfish</name>
    <dbReference type="NCBI Taxonomy" id="8218"/>
    <lineage>
        <taxon>Eukaryota</taxon>
        <taxon>Metazoa</taxon>
        <taxon>Chordata</taxon>
        <taxon>Craniata</taxon>
        <taxon>Vertebrata</taxon>
        <taxon>Euteleostomi</taxon>
        <taxon>Actinopterygii</taxon>
        <taxon>Neopterygii</taxon>
        <taxon>Teleostei</taxon>
        <taxon>Neoteleostei</taxon>
        <taxon>Acanthomorphata</taxon>
        <taxon>Eupercaria</taxon>
        <taxon>Perciformes</taxon>
        <taxon>Notothenioidei</taxon>
        <taxon>Bathydraconidae</taxon>
        <taxon>Gymnodraco</taxon>
    </lineage>
</organism>
<dbReference type="GeneID" id="117533833"/>
<dbReference type="GO" id="GO:0015074">
    <property type="term" value="P:DNA integration"/>
    <property type="evidence" value="ECO:0007669"/>
    <property type="project" value="InterPro"/>
</dbReference>
<evidence type="ECO:0000259" key="1">
    <source>
        <dbReference type="PROSITE" id="PS50994"/>
    </source>
</evidence>
<dbReference type="Pfam" id="PF18701">
    <property type="entry name" value="DUF5641"/>
    <property type="match status" value="1"/>
</dbReference>
<dbReference type="InterPro" id="IPR012337">
    <property type="entry name" value="RNaseH-like_sf"/>
</dbReference>
<keyword evidence="2" id="KW-1185">Reference proteome</keyword>
<dbReference type="PANTHER" id="PTHR47331:SF1">
    <property type="entry name" value="GAG-LIKE PROTEIN"/>
    <property type="match status" value="1"/>
</dbReference>
<dbReference type="InterPro" id="IPR040676">
    <property type="entry name" value="DUF5641"/>
</dbReference>
<dbReference type="GO" id="GO:0003676">
    <property type="term" value="F:nucleic acid binding"/>
    <property type="evidence" value="ECO:0007669"/>
    <property type="project" value="InterPro"/>
</dbReference>
<dbReference type="SUPFAM" id="SSF53098">
    <property type="entry name" value="Ribonuclease H-like"/>
    <property type="match status" value="1"/>
</dbReference>
<dbReference type="AlphaFoldDB" id="A0A6P8SSB6"/>
<feature type="domain" description="Integrase catalytic" evidence="1">
    <location>
        <begin position="424"/>
        <end position="611"/>
    </location>
</feature>
<name>A0A6P8SSB6_GYMAC</name>
<dbReference type="Proteomes" id="UP000515161">
    <property type="component" value="Unplaced"/>
</dbReference>
<dbReference type="Gene3D" id="1.10.340.70">
    <property type="match status" value="1"/>
</dbReference>
<dbReference type="OrthoDB" id="8046937at2759"/>